<keyword evidence="11" id="KW-0067">ATP-binding</keyword>
<dbReference type="PROSITE" id="PS51789">
    <property type="entry name" value="RLR_CTR"/>
    <property type="match status" value="1"/>
</dbReference>
<dbReference type="Gene3D" id="1.20.1320.30">
    <property type="match status" value="1"/>
</dbReference>
<name>A0A8C3BTX1_CAIMO</name>
<evidence type="ECO:0000256" key="5">
    <source>
        <dbReference type="ARBA" id="ARBA00022588"/>
    </source>
</evidence>
<evidence type="ECO:0000256" key="14">
    <source>
        <dbReference type="ARBA" id="ARBA00023118"/>
    </source>
</evidence>
<evidence type="ECO:0000256" key="2">
    <source>
        <dbReference type="ARBA" id="ARBA00006866"/>
    </source>
</evidence>
<evidence type="ECO:0000256" key="3">
    <source>
        <dbReference type="ARBA" id="ARBA00012552"/>
    </source>
</evidence>
<organism evidence="19 20">
    <name type="scientific">Cairina moschata</name>
    <name type="common">Muscovy duck</name>
    <dbReference type="NCBI Taxonomy" id="8855"/>
    <lineage>
        <taxon>Eukaryota</taxon>
        <taxon>Metazoa</taxon>
        <taxon>Chordata</taxon>
        <taxon>Craniata</taxon>
        <taxon>Vertebrata</taxon>
        <taxon>Euteleostomi</taxon>
        <taxon>Archelosauria</taxon>
        <taxon>Archosauria</taxon>
        <taxon>Dinosauria</taxon>
        <taxon>Saurischia</taxon>
        <taxon>Theropoda</taxon>
        <taxon>Coelurosauria</taxon>
        <taxon>Aves</taxon>
        <taxon>Neognathae</taxon>
        <taxon>Galloanserae</taxon>
        <taxon>Anseriformes</taxon>
        <taxon>Anatidae</taxon>
        <taxon>Anatinae</taxon>
        <taxon>Cairina</taxon>
    </lineage>
</organism>
<keyword evidence="10" id="KW-0862">Zinc</keyword>
<evidence type="ECO:0000256" key="10">
    <source>
        <dbReference type="ARBA" id="ARBA00022833"/>
    </source>
</evidence>
<dbReference type="GO" id="GO:0005737">
    <property type="term" value="C:cytoplasm"/>
    <property type="evidence" value="ECO:0007669"/>
    <property type="project" value="UniProtKB-SubCell"/>
</dbReference>
<keyword evidence="14" id="KW-0051">Antiviral defense</keyword>
<evidence type="ECO:0000256" key="1">
    <source>
        <dbReference type="ARBA" id="ARBA00004496"/>
    </source>
</evidence>
<keyword evidence="4" id="KW-0963">Cytoplasm</keyword>
<dbReference type="GO" id="GO:0005524">
    <property type="term" value="F:ATP binding"/>
    <property type="evidence" value="ECO:0007669"/>
    <property type="project" value="UniProtKB-KW"/>
</dbReference>
<keyword evidence="13" id="KW-0694">RNA-binding</keyword>
<evidence type="ECO:0000256" key="11">
    <source>
        <dbReference type="ARBA" id="ARBA00022840"/>
    </source>
</evidence>
<protein>
    <recommendedName>
        <fullName evidence="3">RNA helicase</fullName>
        <ecNumber evidence="3">3.6.4.13</ecNumber>
    </recommendedName>
</protein>
<dbReference type="GO" id="GO:0003727">
    <property type="term" value="F:single-stranded RNA binding"/>
    <property type="evidence" value="ECO:0007669"/>
    <property type="project" value="TreeGrafter"/>
</dbReference>
<evidence type="ECO:0000256" key="7">
    <source>
        <dbReference type="ARBA" id="ARBA00022741"/>
    </source>
</evidence>
<dbReference type="GO" id="GO:0008270">
    <property type="term" value="F:zinc ion binding"/>
    <property type="evidence" value="ECO:0007669"/>
    <property type="project" value="TreeGrafter"/>
</dbReference>
<feature type="domain" description="Helicase ATP-binding" evidence="16">
    <location>
        <begin position="11"/>
        <end position="188"/>
    </location>
</feature>
<keyword evidence="9" id="KW-0347">Helicase</keyword>
<evidence type="ECO:0000259" key="18">
    <source>
        <dbReference type="PROSITE" id="PS51789"/>
    </source>
</evidence>
<dbReference type="GO" id="GO:0003724">
    <property type="term" value="F:RNA helicase activity"/>
    <property type="evidence" value="ECO:0007669"/>
    <property type="project" value="UniProtKB-EC"/>
</dbReference>
<evidence type="ECO:0000256" key="12">
    <source>
        <dbReference type="ARBA" id="ARBA00022859"/>
    </source>
</evidence>
<dbReference type="Pfam" id="PF04851">
    <property type="entry name" value="ResIII"/>
    <property type="match status" value="1"/>
</dbReference>
<dbReference type="SUPFAM" id="SSF52540">
    <property type="entry name" value="P-loop containing nucleoside triphosphate hydrolases"/>
    <property type="match status" value="1"/>
</dbReference>
<dbReference type="GO" id="GO:0140374">
    <property type="term" value="P:antiviral innate immune response"/>
    <property type="evidence" value="ECO:0007669"/>
    <property type="project" value="TreeGrafter"/>
</dbReference>
<dbReference type="SMART" id="SM00490">
    <property type="entry name" value="HELICc"/>
    <property type="match status" value="1"/>
</dbReference>
<dbReference type="Ensembl" id="ENSCMMT00000012523.1">
    <property type="protein sequence ID" value="ENSCMMP00000011373.1"/>
    <property type="gene ID" value="ENSCMMG00000007207.1"/>
</dbReference>
<reference evidence="19" key="3">
    <citation type="submission" date="2025-09" db="UniProtKB">
        <authorList>
            <consortium name="Ensembl"/>
        </authorList>
    </citation>
    <scope>IDENTIFICATION</scope>
</reference>
<dbReference type="InterPro" id="IPR041204">
    <property type="entry name" value="RIG-I-like_C"/>
</dbReference>
<dbReference type="Gene3D" id="2.170.150.30">
    <property type="entry name" value="RIG-I-like receptor, C-terminal regulatory domain"/>
    <property type="match status" value="1"/>
</dbReference>
<feature type="domain" description="Helicase C-terminal" evidence="17">
    <location>
        <begin position="348"/>
        <end position="519"/>
    </location>
</feature>
<evidence type="ECO:0000259" key="16">
    <source>
        <dbReference type="PROSITE" id="PS51192"/>
    </source>
</evidence>
<keyword evidence="8" id="KW-0378">Hydrolase</keyword>
<dbReference type="GO" id="GO:0003677">
    <property type="term" value="F:DNA binding"/>
    <property type="evidence" value="ECO:0007669"/>
    <property type="project" value="InterPro"/>
</dbReference>
<dbReference type="SMART" id="SM00487">
    <property type="entry name" value="DEXDc"/>
    <property type="match status" value="1"/>
</dbReference>
<dbReference type="PANTHER" id="PTHR14074:SF7">
    <property type="entry name" value="ATP-DEPENDENT RNA HELICASE DHX58"/>
    <property type="match status" value="1"/>
</dbReference>
<dbReference type="CDD" id="cd12090">
    <property type="entry name" value="MDA5_ID"/>
    <property type="match status" value="1"/>
</dbReference>
<dbReference type="InterPro" id="IPR051363">
    <property type="entry name" value="RLR_Helicase"/>
</dbReference>
<dbReference type="Pfam" id="PF11648">
    <property type="entry name" value="RIG-I_C-RD"/>
    <property type="match status" value="1"/>
</dbReference>
<evidence type="ECO:0000256" key="6">
    <source>
        <dbReference type="ARBA" id="ARBA00022723"/>
    </source>
</evidence>
<evidence type="ECO:0000256" key="8">
    <source>
        <dbReference type="ARBA" id="ARBA00022801"/>
    </source>
</evidence>
<dbReference type="PROSITE" id="PS51194">
    <property type="entry name" value="HELICASE_CTER"/>
    <property type="match status" value="1"/>
</dbReference>
<dbReference type="GO" id="GO:0039536">
    <property type="term" value="P:negative regulation of RIG-I signaling pathway"/>
    <property type="evidence" value="ECO:0007669"/>
    <property type="project" value="TreeGrafter"/>
</dbReference>
<dbReference type="GO" id="GO:0002753">
    <property type="term" value="P:cytoplasmic pattern recognition receptor signaling pathway"/>
    <property type="evidence" value="ECO:0007669"/>
    <property type="project" value="TreeGrafter"/>
</dbReference>
<dbReference type="GO" id="GO:0003725">
    <property type="term" value="F:double-stranded RNA binding"/>
    <property type="evidence" value="ECO:0007669"/>
    <property type="project" value="TreeGrafter"/>
</dbReference>
<evidence type="ECO:0000256" key="4">
    <source>
        <dbReference type="ARBA" id="ARBA00022490"/>
    </source>
</evidence>
<dbReference type="PROSITE" id="PS51192">
    <property type="entry name" value="HELICASE_ATP_BIND_1"/>
    <property type="match status" value="1"/>
</dbReference>
<keyword evidence="7" id="KW-0547">Nucleotide-binding</keyword>
<reference evidence="19" key="1">
    <citation type="submission" date="2018-09" db="EMBL/GenBank/DDBJ databases">
        <title>Common duck and Muscovy duck high density SNP chip.</title>
        <authorList>
            <person name="Vignal A."/>
            <person name="Thebault N."/>
            <person name="Warren W.C."/>
        </authorList>
    </citation>
    <scope>NUCLEOTIDE SEQUENCE [LARGE SCALE GENOMIC DNA]</scope>
</reference>
<dbReference type="PANTHER" id="PTHR14074">
    <property type="entry name" value="HELICASE WITH DEATH DOMAIN-RELATED"/>
    <property type="match status" value="1"/>
</dbReference>
<feature type="domain" description="RLR CTR" evidence="18">
    <location>
        <begin position="540"/>
        <end position="675"/>
    </location>
</feature>
<comment type="similarity">
    <text evidence="2">Belongs to the helicase family. RLR subfamily.</text>
</comment>
<dbReference type="AlphaFoldDB" id="A0A8C3BTX1"/>
<evidence type="ECO:0000259" key="17">
    <source>
        <dbReference type="PROSITE" id="PS51194"/>
    </source>
</evidence>
<keyword evidence="12" id="KW-0391">Immunity</keyword>
<dbReference type="InterPro" id="IPR038557">
    <property type="entry name" value="RLR_C_sf"/>
</dbReference>
<keyword evidence="6" id="KW-0479">Metal-binding</keyword>
<dbReference type="Gene3D" id="3.40.50.300">
    <property type="entry name" value="P-loop containing nucleotide triphosphate hydrolases"/>
    <property type="match status" value="2"/>
</dbReference>
<dbReference type="Proteomes" id="UP000694556">
    <property type="component" value="Chromosome 28"/>
</dbReference>
<reference evidence="19" key="2">
    <citation type="submission" date="2025-08" db="UniProtKB">
        <authorList>
            <consortium name="Ensembl"/>
        </authorList>
    </citation>
    <scope>IDENTIFICATION</scope>
</reference>
<dbReference type="Pfam" id="PF18119">
    <property type="entry name" value="RIG-I_C"/>
    <property type="match status" value="1"/>
</dbReference>
<proteinExistence type="inferred from homology"/>
<keyword evidence="20" id="KW-1185">Reference proteome</keyword>
<dbReference type="InterPro" id="IPR014001">
    <property type="entry name" value="Helicase_ATP-bd"/>
</dbReference>
<dbReference type="InterPro" id="IPR001650">
    <property type="entry name" value="Helicase_C-like"/>
</dbReference>
<dbReference type="InterPro" id="IPR006935">
    <property type="entry name" value="Helicase/UvrB_N"/>
</dbReference>
<keyword evidence="5" id="KW-0399">Innate immunity</keyword>
<dbReference type="InterPro" id="IPR021673">
    <property type="entry name" value="RLR_CTR"/>
</dbReference>
<dbReference type="GO" id="GO:0016787">
    <property type="term" value="F:hydrolase activity"/>
    <property type="evidence" value="ECO:0007669"/>
    <property type="project" value="UniProtKB-KW"/>
</dbReference>
<evidence type="ECO:0000256" key="13">
    <source>
        <dbReference type="ARBA" id="ARBA00022884"/>
    </source>
</evidence>
<accession>A0A8C3BTX1</accession>
<sequence>MELRGYQHEAVAPALRGRNCIVWLPTGAGKTRAAVHVCWKHLESRRDGRVAVLVNKVHLVEQHAKEEFHVLQGSFRVTAISGDSSHKCFFGQAVKRSDVVICTAQILHNALLSREEDTRVELTDFSLLVIDECHHTQKEAVYNKIMLHYLQRKLSGRRDLPQILGLTASPGTGGKTSFEGAVEHVLQICANLDTEVITSAQEHVQHLQSQVPQPRKQYDLCQERAWDPFGQRLKKIMAQIQQHMGTAGLPQDFGTQTYEQQVVELEKRAAERFCRKTRACALHLRKYNDALLINDTVRMVDAFQHLQQFYATERDMKDPTERFLATTFEENRASLLALAGCQRYENPRLSKLEEILRENFQPQGSSRGIVFTKTRQSAHSLLSWLQDAAELSGQHIRAAVLTGAGYSNQTKHMTQNEQQDVIRQFRKGDLNLLFSTSVAEEGLDIPKCNIVVRYGLMTNEIAMVQARGRARAENSVYSVLAKANSREVSRELLNENLVELMQKAIQAVQAMPEREYRLKIAELQRNAVIGWQVKEAKISERRRLHDPGDVYFYCVNCNVAVCCGSDIRTVEGMHHVNINPNFRSGPAGRASSQLSPTRASGEVTGAPWGCVTVGAEVLMGFCPLDRPPQGVFWPFTLQVLLHGLAGENKLPADVQGLGAWVPRHVQRVQAGERGHRNPPCSPLGCATCLVHQLLAEELGLPFPSARACLCHVYGAWVRVAVPRDVPWEEGAAPSTQPCSLGCCTTWW</sequence>
<dbReference type="InterPro" id="IPR027417">
    <property type="entry name" value="P-loop_NTPase"/>
</dbReference>
<dbReference type="CDD" id="cd18802">
    <property type="entry name" value="SF2_C_dicer"/>
    <property type="match status" value="1"/>
</dbReference>
<dbReference type="EC" id="3.6.4.13" evidence="3"/>
<evidence type="ECO:0000256" key="15">
    <source>
        <dbReference type="ARBA" id="ARBA00049390"/>
    </source>
</evidence>
<evidence type="ECO:0000313" key="20">
    <source>
        <dbReference type="Proteomes" id="UP000694556"/>
    </source>
</evidence>
<dbReference type="Pfam" id="PF00271">
    <property type="entry name" value="Helicase_C"/>
    <property type="match status" value="1"/>
</dbReference>
<evidence type="ECO:0000313" key="19">
    <source>
        <dbReference type="Ensembl" id="ENSCMMP00000011373.1"/>
    </source>
</evidence>
<comment type="catalytic activity">
    <reaction evidence="15">
        <text>ATP + H2O = ADP + phosphate + H(+)</text>
        <dbReference type="Rhea" id="RHEA:13065"/>
        <dbReference type="ChEBI" id="CHEBI:15377"/>
        <dbReference type="ChEBI" id="CHEBI:15378"/>
        <dbReference type="ChEBI" id="CHEBI:30616"/>
        <dbReference type="ChEBI" id="CHEBI:43474"/>
        <dbReference type="ChEBI" id="CHEBI:456216"/>
        <dbReference type="EC" id="3.6.4.13"/>
    </reaction>
    <physiologicalReaction direction="left-to-right" evidence="15">
        <dbReference type="Rhea" id="RHEA:13066"/>
    </physiologicalReaction>
</comment>
<comment type="subcellular location">
    <subcellularLocation>
        <location evidence="1">Cytoplasm</location>
    </subcellularLocation>
</comment>
<evidence type="ECO:0000256" key="9">
    <source>
        <dbReference type="ARBA" id="ARBA00022806"/>
    </source>
</evidence>